<dbReference type="EMBL" id="CP138895">
    <property type="protein sequence ID" value="WPK24868.1"/>
    <property type="molecule type" value="Genomic_DNA"/>
</dbReference>
<dbReference type="AlphaFoldDB" id="A0AAX4H8Q3"/>
<feature type="region of interest" description="Disordered" evidence="1">
    <location>
        <begin position="1"/>
        <end position="43"/>
    </location>
</feature>
<dbReference type="RefSeq" id="XP_062877251.1">
    <property type="nucleotide sequence ID" value="XM_063021181.1"/>
</dbReference>
<reference evidence="2 3" key="1">
    <citation type="submission" date="2023-10" db="EMBL/GenBank/DDBJ databases">
        <title>Draft Genome Sequence of Candida saopaulonensis from a very Premature Infant with Sepsis.</title>
        <authorList>
            <person name="Ning Y."/>
            <person name="Dai R."/>
            <person name="Xiao M."/>
            <person name="Xu Y."/>
            <person name="Yan Q."/>
            <person name="Zhang L."/>
        </authorList>
    </citation>
    <scope>NUCLEOTIDE SEQUENCE [LARGE SCALE GENOMIC DNA]</scope>
    <source>
        <strain evidence="2 3">19XY460</strain>
    </source>
</reference>
<dbReference type="KEGG" id="asau:88173228"/>
<gene>
    <name evidence="2" type="ORF">PUMCH_002163</name>
</gene>
<feature type="compositionally biased region" description="Polar residues" evidence="1">
    <location>
        <begin position="356"/>
        <end position="368"/>
    </location>
</feature>
<protein>
    <submittedName>
        <fullName evidence="2">Uncharacterized protein</fullName>
    </submittedName>
</protein>
<feature type="region of interest" description="Disordered" evidence="1">
    <location>
        <begin position="390"/>
        <end position="416"/>
    </location>
</feature>
<evidence type="ECO:0000313" key="3">
    <source>
        <dbReference type="Proteomes" id="UP001338582"/>
    </source>
</evidence>
<proteinExistence type="predicted"/>
<accession>A0AAX4H8Q3</accession>
<name>A0AAX4H8Q3_9ASCO</name>
<sequence length="416" mass="47455">MSEPNLLSTTPMAISPAESTPDIPPQDEHVDTSPAEPDISPEEPFAPLIIDQLPNMTIDQLAKLESQLSKEFSDLSRNYLDARKSRIDTLIKNVDAQIKTFQDNDAEWTDLYLNQIKALEDYVAYPEAVMQRAEKFHELLESVKLPYELDDVFSGRKDALPFANYFRRIIQPHQKELVALSHLRTYLTMLVDQLAEKNRVILWNQVRSDIVEHKDKLIKDTYEELYQLHKEYYGVNSNEICNLDNQSYYRSVVPAPIPEPNEQLQARLSTDNIDSFNDIDNRYFKKNKIEITSTKYDALNQLHSFEQEQSSYAIPQLDNARVVLAGCLGLGEADIDADLTLIRGRKRGANDKEATGGSSKQKTCDETSSLEPKRLLYQDVLNMNRKSSQISITPLKSNPVKDEVAEMGPIDSMSHK</sequence>
<feature type="region of interest" description="Disordered" evidence="1">
    <location>
        <begin position="348"/>
        <end position="368"/>
    </location>
</feature>
<evidence type="ECO:0000313" key="2">
    <source>
        <dbReference type="EMBL" id="WPK24868.1"/>
    </source>
</evidence>
<dbReference type="Proteomes" id="UP001338582">
    <property type="component" value="Chromosome 2"/>
</dbReference>
<keyword evidence="3" id="KW-1185">Reference proteome</keyword>
<organism evidence="2 3">
    <name type="scientific">Australozyma saopauloensis</name>
    <dbReference type="NCBI Taxonomy" id="291208"/>
    <lineage>
        <taxon>Eukaryota</taxon>
        <taxon>Fungi</taxon>
        <taxon>Dikarya</taxon>
        <taxon>Ascomycota</taxon>
        <taxon>Saccharomycotina</taxon>
        <taxon>Pichiomycetes</taxon>
        <taxon>Metschnikowiaceae</taxon>
        <taxon>Australozyma</taxon>
    </lineage>
</organism>
<dbReference type="GeneID" id="88173228"/>
<evidence type="ECO:0000256" key="1">
    <source>
        <dbReference type="SAM" id="MobiDB-lite"/>
    </source>
</evidence>
<feature type="compositionally biased region" description="Polar residues" evidence="1">
    <location>
        <begin position="1"/>
        <end position="12"/>
    </location>
</feature>